<evidence type="ECO:0000313" key="2">
    <source>
        <dbReference type="EMBL" id="KAF2868478.1"/>
    </source>
</evidence>
<dbReference type="EMBL" id="JAADJZ010000019">
    <property type="protein sequence ID" value="KAF2868478.1"/>
    <property type="molecule type" value="Genomic_DNA"/>
</dbReference>
<dbReference type="InterPro" id="IPR025649">
    <property type="entry name" value="DUF4360"/>
</dbReference>
<evidence type="ECO:0008006" key="4">
    <source>
        <dbReference type="Google" id="ProtNLM"/>
    </source>
</evidence>
<sequence length="194" mass="19980">MHFPTALISLLLPASTLAAALIQSRASSPLKITKLVPTGTGCPPNTYNAMIKEDGVPPNAVIGYDAFRAPDVGAGQDCTIQVQFEYTVPASGTGDFHFEVYTAGFLQIDEGSGLVGTIAQTLTGGGKSASSRRSYTTPSETGNFGTELQFTLSGTPGSTAQGSADVKVEVSVTGGSGTVVTGYMIVDDTAFRFP</sequence>
<accession>A0A7C8M4R6</accession>
<evidence type="ECO:0000256" key="1">
    <source>
        <dbReference type="SAM" id="SignalP"/>
    </source>
</evidence>
<proteinExistence type="predicted"/>
<dbReference type="AlphaFoldDB" id="A0A7C8M4R6"/>
<keyword evidence="1" id="KW-0732">Signal</keyword>
<evidence type="ECO:0000313" key="3">
    <source>
        <dbReference type="Proteomes" id="UP000481861"/>
    </source>
</evidence>
<organism evidence="2 3">
    <name type="scientific">Massariosphaeria phaeospora</name>
    <dbReference type="NCBI Taxonomy" id="100035"/>
    <lineage>
        <taxon>Eukaryota</taxon>
        <taxon>Fungi</taxon>
        <taxon>Dikarya</taxon>
        <taxon>Ascomycota</taxon>
        <taxon>Pezizomycotina</taxon>
        <taxon>Dothideomycetes</taxon>
        <taxon>Pleosporomycetidae</taxon>
        <taxon>Pleosporales</taxon>
        <taxon>Pleosporales incertae sedis</taxon>
        <taxon>Massariosphaeria</taxon>
    </lineage>
</organism>
<reference evidence="2 3" key="1">
    <citation type="submission" date="2020-01" db="EMBL/GenBank/DDBJ databases">
        <authorList>
            <consortium name="DOE Joint Genome Institute"/>
            <person name="Haridas S."/>
            <person name="Albert R."/>
            <person name="Binder M."/>
            <person name="Bloem J."/>
            <person name="Labutti K."/>
            <person name="Salamov A."/>
            <person name="Andreopoulos B."/>
            <person name="Baker S.E."/>
            <person name="Barry K."/>
            <person name="Bills G."/>
            <person name="Bluhm B.H."/>
            <person name="Cannon C."/>
            <person name="Castanera R."/>
            <person name="Culley D.E."/>
            <person name="Daum C."/>
            <person name="Ezra D."/>
            <person name="Gonzalez J.B."/>
            <person name="Henrissat B."/>
            <person name="Kuo A."/>
            <person name="Liang C."/>
            <person name="Lipzen A."/>
            <person name="Lutzoni F."/>
            <person name="Magnuson J."/>
            <person name="Mondo S."/>
            <person name="Nolan M."/>
            <person name="Ohm R."/>
            <person name="Pangilinan J."/>
            <person name="Park H.-J.H."/>
            <person name="Ramirez L."/>
            <person name="Alfaro M."/>
            <person name="Sun H."/>
            <person name="Tritt A."/>
            <person name="Yoshinaga Y."/>
            <person name="Zwiers L.-H.L."/>
            <person name="Turgeon B.G."/>
            <person name="Goodwin S.B."/>
            <person name="Spatafora J.W."/>
            <person name="Crous P.W."/>
            <person name="Grigoriev I.V."/>
        </authorList>
    </citation>
    <scope>NUCLEOTIDE SEQUENCE [LARGE SCALE GENOMIC DNA]</scope>
    <source>
        <strain evidence="2 3">CBS 611.86</strain>
    </source>
</reference>
<feature type="chain" id="PRO_5028876756" description="Ubiquitin 3 binding protein But2 C-terminal domain-containing protein" evidence="1">
    <location>
        <begin position="19"/>
        <end position="194"/>
    </location>
</feature>
<name>A0A7C8M4R6_9PLEO</name>
<gene>
    <name evidence="2" type="ORF">BDV95DRAFT_609956</name>
</gene>
<dbReference type="Proteomes" id="UP000481861">
    <property type="component" value="Unassembled WGS sequence"/>
</dbReference>
<dbReference type="Pfam" id="PF14273">
    <property type="entry name" value="DUF4360"/>
    <property type="match status" value="1"/>
</dbReference>
<keyword evidence="3" id="KW-1185">Reference proteome</keyword>
<feature type="signal peptide" evidence="1">
    <location>
        <begin position="1"/>
        <end position="18"/>
    </location>
</feature>
<protein>
    <recommendedName>
        <fullName evidence="4">Ubiquitin 3 binding protein But2 C-terminal domain-containing protein</fullName>
    </recommendedName>
</protein>
<comment type="caution">
    <text evidence="2">The sequence shown here is derived from an EMBL/GenBank/DDBJ whole genome shotgun (WGS) entry which is preliminary data.</text>
</comment>